<comment type="caution">
    <text evidence="1">The sequence shown here is derived from an EMBL/GenBank/DDBJ whole genome shotgun (WGS) entry which is preliminary data.</text>
</comment>
<protein>
    <submittedName>
        <fullName evidence="1">Uncharacterized protein</fullName>
    </submittedName>
</protein>
<name>A0AC61S5Z4_9BACT</name>
<evidence type="ECO:0000313" key="1">
    <source>
        <dbReference type="EMBL" id="THG51762.1"/>
    </source>
</evidence>
<proteinExistence type="predicted"/>
<organism evidence="1 2">
    <name type="scientific">Muribaculum caecicola</name>
    <dbReference type="NCBI Taxonomy" id="3038144"/>
    <lineage>
        <taxon>Bacteria</taxon>
        <taxon>Pseudomonadati</taxon>
        <taxon>Bacteroidota</taxon>
        <taxon>Bacteroidia</taxon>
        <taxon>Bacteroidales</taxon>
        <taxon>Muribaculaceae</taxon>
        <taxon>Muribaculum</taxon>
    </lineage>
</organism>
<gene>
    <name evidence="1" type="ORF">E5990_05710</name>
</gene>
<dbReference type="EMBL" id="SSTG01000054">
    <property type="protein sequence ID" value="THG51762.1"/>
    <property type="molecule type" value="Genomic_DNA"/>
</dbReference>
<keyword evidence="2" id="KW-1185">Reference proteome</keyword>
<reference evidence="1" key="1">
    <citation type="submission" date="2019-04" db="EMBL/GenBank/DDBJ databases">
        <title>Microbes associate with the intestines of laboratory mice.</title>
        <authorList>
            <person name="Navarre W."/>
            <person name="Wong E."/>
            <person name="Huang K.C."/>
            <person name="Tropini C."/>
            <person name="Ng K."/>
            <person name="Yu B."/>
        </authorList>
    </citation>
    <scope>NUCLEOTIDE SEQUENCE</scope>
    <source>
        <strain evidence="1">NM86_A22</strain>
    </source>
</reference>
<evidence type="ECO:0000313" key="2">
    <source>
        <dbReference type="Proteomes" id="UP000305401"/>
    </source>
</evidence>
<accession>A0AC61S5Z4</accession>
<sequence>MDYRDIDLGLSVPWADRNIGSTMPRNPGSHYSWGDNLKWRSERSYYAIFDNIPHNICGNADFDIATIETGGRFRLPTTDEIKELINNCKWTWIDADDESYPLSGYDVCGPNGNRIFLPAAGYGRGSVDGESFVEEYDIYGCYWSGQIDPDNNLAHCLLLKRNTVVLDSEWRSKGLSILPVLNK</sequence>
<dbReference type="Proteomes" id="UP000305401">
    <property type="component" value="Unassembled WGS sequence"/>
</dbReference>